<dbReference type="AlphaFoldDB" id="A0A0F8DAY3"/>
<dbReference type="PANTHER" id="PTHR12959">
    <property type="entry name" value="GPI TRANSAMIDASE COMPONENT PIG-T-RELATED"/>
    <property type="match status" value="1"/>
</dbReference>
<dbReference type="PANTHER" id="PTHR12959:SF11">
    <property type="entry name" value="GPI TRANSAMIDASE COMPONENT PIG-T"/>
    <property type="match status" value="1"/>
</dbReference>
<keyword evidence="2" id="KW-0732">Signal</keyword>
<accession>A0A0F8DAY3</accession>
<evidence type="ECO:0000256" key="1">
    <source>
        <dbReference type="SAM" id="Phobius"/>
    </source>
</evidence>
<gene>
    <name evidence="3" type="primary">GPI16</name>
    <name evidence="3" type="ORF">CFO_g4439</name>
</gene>
<dbReference type="GO" id="GO:0042765">
    <property type="term" value="C:GPI-anchor transamidase complex"/>
    <property type="evidence" value="ECO:0007669"/>
    <property type="project" value="EnsemblFungi"/>
</dbReference>
<keyword evidence="4" id="KW-1185">Reference proteome</keyword>
<protein>
    <submittedName>
        <fullName evidence="3">GPI transamidase component GPI16</fullName>
    </submittedName>
</protein>
<keyword evidence="1" id="KW-0812">Transmembrane</keyword>
<dbReference type="Pfam" id="PF04113">
    <property type="entry name" value="Gpi16"/>
    <property type="match status" value="2"/>
</dbReference>
<sequence>MQLLSHQILGLLAVAGSLTSVCAEKQASFSPEYHEQLDLRPLPLNGLLASFNFRAQQPVVDIEAQNFRLFPRSLGQLLEYSGTKELHLRFALGRWDAQNWGARPWDGKKEGGTGVELWAWLDATTDEEAGEKWRILTNALSGLFCASLNFIDETRTTRPVLSFTPHGDHFSNATSSNMKLFHGVLPHEVVCTENLTPFLKMLPCKGKAGIATLLDGHKLFDASWQSMSIDVRPVCKSEGSTETCVLEVDQTIDMVLDIPRSKRPRDNPIPRPIPADELNCDSTMPYYQTDACYPIDNVPGQSWALSELFGKTEFDLSVPHLENDGTNGGEITSYVASSTPQLYVERSLTGYGQEHGGVRTLLTNPSSTETVQFVYMESLPWFMRVYVHSLNTRIQGAPSPRPDLIKEVHYRPALDRVRGSQLEIRMEVPPASTVVLAYDFEKAILRYTEYPPDANRGFDVAAAMVRIIAPVEASLRTTSMLLYLPTPDFSMPYNVIIFTSTAIALVFGGMYNLLVRRMVAEDEAPTPFLRRQVAALKGAVAKLKGKRTSQETLVVGDGQDGGS</sequence>
<dbReference type="OrthoDB" id="331263at2759"/>
<keyword evidence="1" id="KW-0472">Membrane</keyword>
<organism evidence="3 4">
    <name type="scientific">Ceratocystis fimbriata f. sp. platani</name>
    <dbReference type="NCBI Taxonomy" id="88771"/>
    <lineage>
        <taxon>Eukaryota</taxon>
        <taxon>Fungi</taxon>
        <taxon>Dikarya</taxon>
        <taxon>Ascomycota</taxon>
        <taxon>Pezizomycotina</taxon>
        <taxon>Sordariomycetes</taxon>
        <taxon>Hypocreomycetidae</taxon>
        <taxon>Microascales</taxon>
        <taxon>Ceratocystidaceae</taxon>
        <taxon>Ceratocystis</taxon>
    </lineage>
</organism>
<keyword evidence="1" id="KW-1133">Transmembrane helix</keyword>
<dbReference type="InterPro" id="IPR007245">
    <property type="entry name" value="PIG-T"/>
</dbReference>
<dbReference type="GO" id="GO:0016255">
    <property type="term" value="P:attachment of GPI anchor to protein"/>
    <property type="evidence" value="ECO:0007669"/>
    <property type="project" value="EnsemblFungi"/>
</dbReference>
<dbReference type="EMBL" id="LBBL01000265">
    <property type="protein sequence ID" value="KKF93234.1"/>
    <property type="molecule type" value="Genomic_DNA"/>
</dbReference>
<evidence type="ECO:0000313" key="4">
    <source>
        <dbReference type="Proteomes" id="UP000034841"/>
    </source>
</evidence>
<evidence type="ECO:0000313" key="3">
    <source>
        <dbReference type="EMBL" id="KKF93234.1"/>
    </source>
</evidence>
<name>A0A0F8DAY3_CERFI</name>
<evidence type="ECO:0000256" key="2">
    <source>
        <dbReference type="SAM" id="SignalP"/>
    </source>
</evidence>
<comment type="caution">
    <text evidence="3">The sequence shown here is derived from an EMBL/GenBank/DDBJ whole genome shotgun (WGS) entry which is preliminary data.</text>
</comment>
<feature type="signal peptide" evidence="2">
    <location>
        <begin position="1"/>
        <end position="23"/>
    </location>
</feature>
<proteinExistence type="predicted"/>
<feature type="chain" id="PRO_5002528454" evidence="2">
    <location>
        <begin position="24"/>
        <end position="563"/>
    </location>
</feature>
<dbReference type="Proteomes" id="UP000034841">
    <property type="component" value="Unassembled WGS sequence"/>
</dbReference>
<reference evidence="3 4" key="1">
    <citation type="submission" date="2015-04" db="EMBL/GenBank/DDBJ databases">
        <title>Genome sequence of Ceratocystis platani, a major pathogen of plane trees.</title>
        <authorList>
            <person name="Belbahri L."/>
        </authorList>
    </citation>
    <scope>NUCLEOTIDE SEQUENCE [LARGE SCALE GENOMIC DNA]</scope>
    <source>
        <strain evidence="3 4">CFO</strain>
    </source>
</reference>
<feature type="transmembrane region" description="Helical" evidence="1">
    <location>
        <begin position="491"/>
        <end position="514"/>
    </location>
</feature>